<sequence>MERTPDDPNNEPTQMAGYDYRGSGNYSEPAAYSNEDGGSQYGEPIGQQPNWSQPPEPPPTPWYLKPFALIGWGVLTAILLSALVWGMVRLVNRDTGHTEPTTTTVSSTVTTPADEPAAPTPQPAAPEAPSSGNLPSVTPTEPPVSTSETTAAPTSTAPTTTQTPTTTAPTTTAPPTTTQAPTTTQPPATTSGATRPSEIVIPLPPGL</sequence>
<comment type="caution">
    <text evidence="3">The sequence shown here is derived from an EMBL/GenBank/DDBJ whole genome shotgun (WGS) entry which is preliminary data.</text>
</comment>
<evidence type="ECO:0000313" key="4">
    <source>
        <dbReference type="Proteomes" id="UP001298593"/>
    </source>
</evidence>
<dbReference type="Proteomes" id="UP001298593">
    <property type="component" value="Unassembled WGS sequence"/>
</dbReference>
<dbReference type="RefSeq" id="WP_224974900.1">
    <property type="nucleotide sequence ID" value="NZ_JAYJJU010000004.1"/>
</dbReference>
<feature type="region of interest" description="Disordered" evidence="1">
    <location>
        <begin position="95"/>
        <end position="207"/>
    </location>
</feature>
<feature type="compositionally biased region" description="Low complexity" evidence="1">
    <location>
        <begin position="127"/>
        <end position="194"/>
    </location>
</feature>
<organism evidence="3 4">
    <name type="scientific">[Mycobacterium] nativiensis</name>
    <dbReference type="NCBI Taxonomy" id="2855503"/>
    <lineage>
        <taxon>Bacteria</taxon>
        <taxon>Bacillati</taxon>
        <taxon>Actinomycetota</taxon>
        <taxon>Actinomycetes</taxon>
        <taxon>Mycobacteriales</taxon>
        <taxon>Mycobacteriaceae</taxon>
        <taxon>Mycolicibacter</taxon>
    </lineage>
</organism>
<accession>A0ABU5XT79</accession>
<keyword evidence="2" id="KW-1133">Transmembrane helix</keyword>
<feature type="region of interest" description="Disordered" evidence="1">
    <location>
        <begin position="1"/>
        <end position="58"/>
    </location>
</feature>
<keyword evidence="2" id="KW-0472">Membrane</keyword>
<protein>
    <submittedName>
        <fullName evidence="3">Uncharacterized protein</fullName>
    </submittedName>
</protein>
<reference evidence="3 4" key="1">
    <citation type="submission" date="2023-12" db="EMBL/GenBank/DDBJ databases">
        <title>Description of new species of Mycobacterium terrae complex isolated from sewage at the Sao Paulo Zoological Park Foundation in Brazil.</title>
        <authorList>
            <person name="Romagnoli C.L."/>
            <person name="Conceicao E.C."/>
            <person name="Machado E."/>
            <person name="Barreto L.B.P.F."/>
            <person name="Sharma A."/>
            <person name="Silva N.M."/>
            <person name="Marques L.E."/>
            <person name="Juliana M.A."/>
            <person name="Lourenco M.C.S."/>
            <person name="Digiampietri L.A."/>
            <person name="Suffys P.N."/>
            <person name="Viana-Niero C."/>
        </authorList>
    </citation>
    <scope>NUCLEOTIDE SEQUENCE [LARGE SCALE GENOMIC DNA]</scope>
    <source>
        <strain evidence="3 4">MYC340</strain>
    </source>
</reference>
<keyword evidence="2" id="KW-0812">Transmembrane</keyword>
<feature type="compositionally biased region" description="Low complexity" evidence="1">
    <location>
        <begin position="101"/>
        <end position="117"/>
    </location>
</feature>
<dbReference type="EMBL" id="JAYJJU010000004">
    <property type="protein sequence ID" value="MEB3031128.1"/>
    <property type="molecule type" value="Genomic_DNA"/>
</dbReference>
<evidence type="ECO:0000256" key="2">
    <source>
        <dbReference type="SAM" id="Phobius"/>
    </source>
</evidence>
<evidence type="ECO:0000256" key="1">
    <source>
        <dbReference type="SAM" id="MobiDB-lite"/>
    </source>
</evidence>
<name>A0ABU5XT79_9MYCO</name>
<feature type="transmembrane region" description="Helical" evidence="2">
    <location>
        <begin position="67"/>
        <end position="88"/>
    </location>
</feature>
<proteinExistence type="predicted"/>
<evidence type="ECO:0000313" key="3">
    <source>
        <dbReference type="EMBL" id="MEB3031128.1"/>
    </source>
</evidence>
<gene>
    <name evidence="3" type="ORF">KV113_06115</name>
</gene>
<keyword evidence="4" id="KW-1185">Reference proteome</keyword>